<dbReference type="GO" id="GO:0045893">
    <property type="term" value="P:positive regulation of DNA-templated transcription"/>
    <property type="evidence" value="ECO:0007669"/>
    <property type="project" value="UniProtKB-ARBA"/>
</dbReference>
<evidence type="ECO:0000256" key="4">
    <source>
        <dbReference type="ARBA" id="ARBA00023163"/>
    </source>
</evidence>
<keyword evidence="2" id="KW-0805">Transcription regulation</keyword>
<dbReference type="CDD" id="cd00103">
    <property type="entry name" value="IRF"/>
    <property type="match status" value="1"/>
</dbReference>
<dbReference type="InterPro" id="IPR036390">
    <property type="entry name" value="WH_DNA-bd_sf"/>
</dbReference>
<dbReference type="PROSITE" id="PS51507">
    <property type="entry name" value="IRF_2"/>
    <property type="match status" value="1"/>
</dbReference>
<feature type="domain" description="IRF tryptophan pentad repeat" evidence="6">
    <location>
        <begin position="5"/>
        <end position="110"/>
    </location>
</feature>
<dbReference type="Pfam" id="PF10401">
    <property type="entry name" value="IRF-3"/>
    <property type="match status" value="1"/>
</dbReference>
<protein>
    <recommendedName>
        <fullName evidence="6">IRF tryptophan pentad repeat domain-containing protein</fullName>
    </recommendedName>
</protein>
<keyword evidence="3" id="KW-0238">DNA-binding</keyword>
<reference evidence="7" key="2">
    <citation type="submission" date="2025-08" db="UniProtKB">
        <authorList>
            <consortium name="Ensembl"/>
        </authorList>
    </citation>
    <scope>IDENTIFICATION</scope>
</reference>
<proteinExistence type="predicted"/>
<dbReference type="InterPro" id="IPR019817">
    <property type="entry name" value="Interferon_reg_fac_CS"/>
</dbReference>
<reference evidence="7 8" key="1">
    <citation type="journal article" date="2011" name="Proc. Natl. Acad. Sci. U.S.A.">
        <title>Genetic diversity and population structure of the endangered marsupial Sarcophilus harrisii (Tasmanian devil).</title>
        <authorList>
            <person name="Miller W."/>
            <person name="Hayes V.M."/>
            <person name="Ratan A."/>
            <person name="Petersen D.C."/>
            <person name="Wittekindt N.E."/>
            <person name="Miller J."/>
            <person name="Walenz B."/>
            <person name="Knight J."/>
            <person name="Qi J."/>
            <person name="Zhao F."/>
            <person name="Wang Q."/>
            <person name="Bedoya-Reina O.C."/>
            <person name="Katiyar N."/>
            <person name="Tomsho L.P."/>
            <person name="Kasson L.M."/>
            <person name="Hardie R.A."/>
            <person name="Woodbridge P."/>
            <person name="Tindall E.A."/>
            <person name="Bertelsen M.F."/>
            <person name="Dixon D."/>
            <person name="Pyecroft S."/>
            <person name="Helgen K.M."/>
            <person name="Lesk A.M."/>
            <person name="Pringle T.H."/>
            <person name="Patterson N."/>
            <person name="Zhang Y."/>
            <person name="Kreiss A."/>
            <person name="Woods G.M."/>
            <person name="Jones M.E."/>
            <person name="Schuster S.C."/>
        </authorList>
    </citation>
    <scope>NUCLEOTIDE SEQUENCE [LARGE SCALE GENOMIC DNA]</scope>
</reference>
<dbReference type="InterPro" id="IPR019471">
    <property type="entry name" value="Interferon_reg_factor-3"/>
</dbReference>
<evidence type="ECO:0000256" key="5">
    <source>
        <dbReference type="ARBA" id="ARBA00023242"/>
    </source>
</evidence>
<dbReference type="GO" id="GO:0000978">
    <property type="term" value="F:RNA polymerase II cis-regulatory region sequence-specific DNA binding"/>
    <property type="evidence" value="ECO:0007669"/>
    <property type="project" value="TreeGrafter"/>
</dbReference>
<evidence type="ECO:0000256" key="1">
    <source>
        <dbReference type="ARBA" id="ARBA00004123"/>
    </source>
</evidence>
<dbReference type="PRINTS" id="PR00267">
    <property type="entry name" value="INTFRNREGFCT"/>
</dbReference>
<sequence length="282" mass="31674">MAKTKPRILPWLREQLDSGLLGAVWINEERTLFYIPWKHGLRQDLQEDDFRIFQAWAEASGSYRPGIDAPDPATWKRNFRAALDRKKNLRVLSNRSRDSQNPHKIYEFLPEVGEGRESGPAAEPEEQEAIQDILKTLTLSPQPPPQQLPEAFSPNSILEQLPQTPEPAPACNPLMALLANGLHLISFLEGSHRSPQYTVWFSLGEPWPTEAQPWTKKLIMVKVVPTALRALHEVAQAGGASSLEEVDLQISSSLSLSLAPAQLHSYLQELTHTMQWESGAHC</sequence>
<dbReference type="SMART" id="SM00348">
    <property type="entry name" value="IRF"/>
    <property type="match status" value="1"/>
</dbReference>
<dbReference type="AlphaFoldDB" id="A0A7N4V3K8"/>
<keyword evidence="5" id="KW-0539">Nucleus</keyword>
<evidence type="ECO:0000259" key="6">
    <source>
        <dbReference type="PROSITE" id="PS51507"/>
    </source>
</evidence>
<dbReference type="InterPro" id="IPR017855">
    <property type="entry name" value="SMAD-like_dom_sf"/>
</dbReference>
<dbReference type="PROSITE" id="PS00601">
    <property type="entry name" value="IRF_1"/>
    <property type="match status" value="1"/>
</dbReference>
<dbReference type="Gene3D" id="1.10.10.10">
    <property type="entry name" value="Winged helix-like DNA-binding domain superfamily/Winged helix DNA-binding domain"/>
    <property type="match status" value="1"/>
</dbReference>
<dbReference type="Proteomes" id="UP000007648">
    <property type="component" value="Unassembled WGS sequence"/>
</dbReference>
<dbReference type="PANTHER" id="PTHR11949:SF1">
    <property type="entry name" value="INTERFERON REGULATORY FACTOR 3"/>
    <property type="match status" value="1"/>
</dbReference>
<evidence type="ECO:0000313" key="8">
    <source>
        <dbReference type="Proteomes" id="UP000007648"/>
    </source>
</evidence>
<dbReference type="SUPFAM" id="SSF49879">
    <property type="entry name" value="SMAD/FHA domain"/>
    <property type="match status" value="1"/>
</dbReference>
<dbReference type="GO" id="GO:0000981">
    <property type="term" value="F:DNA-binding transcription factor activity, RNA polymerase II-specific"/>
    <property type="evidence" value="ECO:0007669"/>
    <property type="project" value="TreeGrafter"/>
</dbReference>
<keyword evidence="4" id="KW-0804">Transcription</keyword>
<reference evidence="7" key="3">
    <citation type="submission" date="2025-09" db="UniProtKB">
        <authorList>
            <consortium name="Ensembl"/>
        </authorList>
    </citation>
    <scope>IDENTIFICATION</scope>
</reference>
<dbReference type="GO" id="GO:0005634">
    <property type="term" value="C:nucleus"/>
    <property type="evidence" value="ECO:0007669"/>
    <property type="project" value="UniProtKB-SubCell"/>
</dbReference>
<dbReference type="GeneTree" id="ENSGT00940000160569"/>
<dbReference type="GO" id="GO:0002376">
    <property type="term" value="P:immune system process"/>
    <property type="evidence" value="ECO:0007669"/>
    <property type="project" value="TreeGrafter"/>
</dbReference>
<dbReference type="InterPro" id="IPR001346">
    <property type="entry name" value="Interferon_reg_fact_DNA-bd_dom"/>
</dbReference>
<dbReference type="Ensembl" id="ENSSHAT00000044589.1">
    <property type="protein sequence ID" value="ENSSHAP00000036762.1"/>
    <property type="gene ID" value="ENSSHAG00000003813.2"/>
</dbReference>
<dbReference type="InterPro" id="IPR008984">
    <property type="entry name" value="SMAD_FHA_dom_sf"/>
</dbReference>
<gene>
    <name evidence="7" type="primary">LOC100933650</name>
</gene>
<evidence type="ECO:0000313" key="7">
    <source>
        <dbReference type="Ensembl" id="ENSSHAP00000036762.1"/>
    </source>
</evidence>
<dbReference type="Gene3D" id="2.60.200.10">
    <property type="match status" value="1"/>
</dbReference>
<dbReference type="Pfam" id="PF00605">
    <property type="entry name" value="IRF"/>
    <property type="match status" value="1"/>
</dbReference>
<organism evidence="7 8">
    <name type="scientific">Sarcophilus harrisii</name>
    <name type="common">Tasmanian devil</name>
    <name type="synonym">Sarcophilus laniarius</name>
    <dbReference type="NCBI Taxonomy" id="9305"/>
    <lineage>
        <taxon>Eukaryota</taxon>
        <taxon>Metazoa</taxon>
        <taxon>Chordata</taxon>
        <taxon>Craniata</taxon>
        <taxon>Vertebrata</taxon>
        <taxon>Euteleostomi</taxon>
        <taxon>Mammalia</taxon>
        <taxon>Metatheria</taxon>
        <taxon>Dasyuromorphia</taxon>
        <taxon>Dasyuridae</taxon>
        <taxon>Sarcophilus</taxon>
    </lineage>
</organism>
<dbReference type="SMART" id="SM01243">
    <property type="entry name" value="IRF-3"/>
    <property type="match status" value="1"/>
</dbReference>
<dbReference type="InterPro" id="IPR036388">
    <property type="entry name" value="WH-like_DNA-bd_sf"/>
</dbReference>
<keyword evidence="8" id="KW-1185">Reference proteome</keyword>
<evidence type="ECO:0000256" key="3">
    <source>
        <dbReference type="ARBA" id="ARBA00023125"/>
    </source>
</evidence>
<accession>A0A7N4V3K8</accession>
<evidence type="ECO:0000256" key="2">
    <source>
        <dbReference type="ARBA" id="ARBA00023015"/>
    </source>
</evidence>
<dbReference type="PANTHER" id="PTHR11949">
    <property type="entry name" value="INTERFERON REGULATORY FACTOR"/>
    <property type="match status" value="1"/>
</dbReference>
<dbReference type="SUPFAM" id="SSF46785">
    <property type="entry name" value="Winged helix' DNA-binding domain"/>
    <property type="match status" value="1"/>
</dbReference>
<name>A0A7N4V3K8_SARHA</name>
<comment type="subcellular location">
    <subcellularLocation>
        <location evidence="1">Nucleus</location>
    </subcellularLocation>
</comment>